<feature type="domain" description="DUF3517" evidence="2">
    <location>
        <begin position="263"/>
        <end position="649"/>
    </location>
</feature>
<gene>
    <name evidence="4" type="ORF">BN1708_015188</name>
</gene>
<reference evidence="4 5" key="1">
    <citation type="submission" date="2015-05" db="EMBL/GenBank/DDBJ databases">
        <authorList>
            <person name="Wang D.B."/>
            <person name="Wang M."/>
        </authorList>
    </citation>
    <scope>NUCLEOTIDE SEQUENCE [LARGE SCALE GENOMIC DNA]</scope>
    <source>
        <strain evidence="4">VL1</strain>
    </source>
</reference>
<evidence type="ECO:0000256" key="1">
    <source>
        <dbReference type="SAM" id="MobiDB-lite"/>
    </source>
</evidence>
<accession>A0A0G4M395</accession>
<keyword evidence="5" id="KW-1185">Reference proteome</keyword>
<dbReference type="Proteomes" id="UP000044602">
    <property type="component" value="Unassembled WGS sequence"/>
</dbReference>
<evidence type="ECO:0000259" key="2">
    <source>
        <dbReference type="Pfam" id="PF12030"/>
    </source>
</evidence>
<feature type="region of interest" description="Disordered" evidence="1">
    <location>
        <begin position="695"/>
        <end position="720"/>
    </location>
</feature>
<proteinExistence type="predicted"/>
<protein>
    <submittedName>
        <fullName evidence="4">Uncharacterized protein</fullName>
    </submittedName>
</protein>
<feature type="compositionally biased region" description="Low complexity" evidence="1">
    <location>
        <begin position="116"/>
        <end position="125"/>
    </location>
</feature>
<dbReference type="InterPro" id="IPR056004">
    <property type="entry name" value="DUF7582"/>
</dbReference>
<evidence type="ECO:0000313" key="5">
    <source>
        <dbReference type="Proteomes" id="UP000044602"/>
    </source>
</evidence>
<dbReference type="Pfam" id="PF24483">
    <property type="entry name" value="DUF7582"/>
    <property type="match status" value="1"/>
</dbReference>
<evidence type="ECO:0000313" key="4">
    <source>
        <dbReference type="EMBL" id="CRK28325.1"/>
    </source>
</evidence>
<sequence length="720" mass="80215">MAIKSHISSPLEAGPSILDVQHLPPNLTEALEYASHRLTRKGIHTTLIVLRRDYQLPLASADGPSPWSPTHARTASAPLRMPSFATSPMVASFKKLVRTGSATAASRADTPRLRWPLTPATPATPLTASSAGTDAGHGPMAANAFGLRLVLAHVLTDREERVLRQTIERAENKFRIGTEWLSPATDAASSGLAAPLIRRSLAQNEVLFASDGLTLVSLDRLYTFKAALASFARTGSPLRLEDAVDELRRLVLARCRHDSGTVTNAQKQIREHDPAYYGPEAPPADDEILVQNSAIDGALILFRKIFENFHCNLRSWNECFHLILRFAELGDAETAALLHDDWLKDLMFIIAADANYPGLPEHYVMLVRGLSRRMSNKPPSYDVIIQLINHLMKALEPLVQDDMVEEANERLALYLEDPPQPLPWTSEEVNVLFAEDRDYGGSFFVRRLLEIGQERQDTCAIIRRLAKGDEHMQKCVTRVLGNMISGKAEMHSMVPFLRAALTFVTHCNEPDTSQQVLQHVTQACRVLENNEGKSFLDFFQLAMEALVCMPLAEAKPGLMMHLELVPLWGPGLIGCVDKRSASLAQQWIEGFLVRHETQWAHEDAELHDRVVQAARQLGVGCLQYLQEQYVLAERQVVGSTIEPLHKMIVASEAYFEIDIDGGVSREGFHNLKEGKSKTWILESVERLLIEELDEDGSDWEDSSSDQMKSMTDVQLRPLSG</sequence>
<name>A0A0G4M395_VERLO</name>
<feature type="region of interest" description="Disordered" evidence="1">
    <location>
        <begin position="103"/>
        <end position="125"/>
    </location>
</feature>
<dbReference type="Pfam" id="PF12030">
    <property type="entry name" value="DUF3517"/>
    <property type="match status" value="1"/>
</dbReference>
<feature type="domain" description="DUF7582" evidence="3">
    <location>
        <begin position="146"/>
        <end position="252"/>
    </location>
</feature>
<dbReference type="STRING" id="100787.A0A0G4M395"/>
<dbReference type="AlphaFoldDB" id="A0A0G4M395"/>
<evidence type="ECO:0000259" key="3">
    <source>
        <dbReference type="Pfam" id="PF24483"/>
    </source>
</evidence>
<dbReference type="InterPro" id="IPR021905">
    <property type="entry name" value="DUF3517"/>
</dbReference>
<dbReference type="EMBL" id="CVQH01020707">
    <property type="protein sequence ID" value="CRK28325.1"/>
    <property type="molecule type" value="Genomic_DNA"/>
</dbReference>
<organism evidence="4 5">
    <name type="scientific">Verticillium longisporum</name>
    <name type="common">Verticillium dahliae var. longisporum</name>
    <dbReference type="NCBI Taxonomy" id="100787"/>
    <lineage>
        <taxon>Eukaryota</taxon>
        <taxon>Fungi</taxon>
        <taxon>Dikarya</taxon>
        <taxon>Ascomycota</taxon>
        <taxon>Pezizomycotina</taxon>
        <taxon>Sordariomycetes</taxon>
        <taxon>Hypocreomycetidae</taxon>
        <taxon>Glomerellales</taxon>
        <taxon>Plectosphaerellaceae</taxon>
        <taxon>Verticillium</taxon>
    </lineage>
</organism>